<evidence type="ECO:0000313" key="9">
    <source>
        <dbReference type="EMBL" id="EXU81891.1"/>
    </source>
</evidence>
<keyword evidence="4 8" id="KW-0627">Porphyrin biosynthesis</keyword>
<dbReference type="PATRIC" id="fig|1457173.3.peg.235"/>
<dbReference type="NCBIfam" id="NF004637">
    <property type="entry name" value="PRK05986.1"/>
    <property type="match status" value="1"/>
</dbReference>
<evidence type="ECO:0000256" key="5">
    <source>
        <dbReference type="ARBA" id="ARBA00024929"/>
    </source>
</evidence>
<dbReference type="PANTHER" id="PTHR46638">
    <property type="entry name" value="CORRINOID ADENOSYLTRANSFERASE"/>
    <property type="match status" value="1"/>
</dbReference>
<name>A0A014MJJ2_9BURK</name>
<dbReference type="SUPFAM" id="SSF52540">
    <property type="entry name" value="P-loop containing nucleoside triphosphate hydrolases"/>
    <property type="match status" value="1"/>
</dbReference>
<comment type="pathway">
    <text evidence="1 8">Cofactor biosynthesis; adenosylcobalamin biosynthesis; adenosylcobalamin from cob(II)yrinate a,c-diamide: step 2/7.</text>
</comment>
<keyword evidence="8 9" id="KW-0808">Transferase</keyword>
<dbReference type="InterPro" id="IPR003724">
    <property type="entry name" value="CblAdoTrfase_CobA"/>
</dbReference>
<dbReference type="RefSeq" id="WP_043378026.1">
    <property type="nucleotide sequence ID" value="NZ_JBOK01000001.1"/>
</dbReference>
<evidence type="ECO:0000256" key="7">
    <source>
        <dbReference type="ARBA" id="ARBA00048692"/>
    </source>
</evidence>
<dbReference type="InterPro" id="IPR027417">
    <property type="entry name" value="P-loop_NTPase"/>
</dbReference>
<dbReference type="Gene3D" id="3.40.50.300">
    <property type="entry name" value="P-loop containing nucleotide triphosphate hydrolases"/>
    <property type="match status" value="1"/>
</dbReference>
<reference evidence="9 10" key="1">
    <citation type="submission" date="2014-01" db="EMBL/GenBank/DDBJ databases">
        <title>Interspecies Systems Biology Uncovers Metabolites Affecting C. elegans Gene Expression and Life History Traits.</title>
        <authorList>
            <person name="Watson E."/>
            <person name="Macneil L.T."/>
            <person name="Ritter A.D."/>
            <person name="Yilmaz L.S."/>
            <person name="Rosebrock A.P."/>
            <person name="Caudy A.A."/>
            <person name="Walhout A.J."/>
        </authorList>
    </citation>
    <scope>NUCLEOTIDE SEQUENCE [LARGE SCALE GENOMIC DNA]</scope>
    <source>
        <strain evidence="9 10">DA1877</strain>
    </source>
</reference>
<dbReference type="UniPathway" id="UPA00148">
    <property type="reaction ID" value="UER00233"/>
</dbReference>
<dbReference type="AlphaFoldDB" id="A0A014MJJ2"/>
<dbReference type="GO" id="GO:0009236">
    <property type="term" value="P:cobalamin biosynthetic process"/>
    <property type="evidence" value="ECO:0007669"/>
    <property type="project" value="UniProtKB-UniRule"/>
</dbReference>
<dbReference type="Proteomes" id="UP000020766">
    <property type="component" value="Unassembled WGS sequence"/>
</dbReference>
<keyword evidence="8" id="KW-0067">ATP-binding</keyword>
<dbReference type="PIRSF" id="PIRSF015617">
    <property type="entry name" value="Adensltrnsf_CobA"/>
    <property type="match status" value="1"/>
</dbReference>
<dbReference type="NCBIfam" id="TIGR00708">
    <property type="entry name" value="cobA"/>
    <property type="match status" value="1"/>
</dbReference>
<keyword evidence="8" id="KW-0169">Cobalamin biosynthesis</keyword>
<dbReference type="GO" id="GO:0008817">
    <property type="term" value="F:corrinoid adenosyltransferase activity"/>
    <property type="evidence" value="ECO:0007669"/>
    <property type="project" value="UniProtKB-UniRule"/>
</dbReference>
<comment type="subcellular location">
    <subcellularLocation>
        <location evidence="8">Cytoplasm</location>
    </subcellularLocation>
</comment>
<dbReference type="GO" id="GO:0006779">
    <property type="term" value="P:porphyrin-containing compound biosynthetic process"/>
    <property type="evidence" value="ECO:0007669"/>
    <property type="project" value="UniProtKB-UniRule"/>
</dbReference>
<evidence type="ECO:0000256" key="1">
    <source>
        <dbReference type="ARBA" id="ARBA00005121"/>
    </source>
</evidence>
<accession>A0A014MJJ2</accession>
<dbReference type="EC" id="2.5.1.17" evidence="3 8"/>
<keyword evidence="10" id="KW-1185">Reference proteome</keyword>
<dbReference type="GO" id="GO:0005737">
    <property type="term" value="C:cytoplasm"/>
    <property type="evidence" value="ECO:0007669"/>
    <property type="project" value="UniProtKB-SubCell"/>
</dbReference>
<evidence type="ECO:0000256" key="4">
    <source>
        <dbReference type="ARBA" id="ARBA00023244"/>
    </source>
</evidence>
<keyword evidence="8" id="KW-0963">Cytoplasm</keyword>
<dbReference type="EMBL" id="JBOK01000001">
    <property type="protein sequence ID" value="EXU81891.1"/>
    <property type="molecule type" value="Genomic_DNA"/>
</dbReference>
<comment type="catalytic activity">
    <reaction evidence="6 8">
        <text>2 cob(II)yrinate a,c diamide + reduced [electron-transfer flavoprotein] + 2 ATP = 2 adenosylcob(III)yrinate a,c-diamide + 2 triphosphate + oxidized [electron-transfer flavoprotein] + 3 H(+)</text>
        <dbReference type="Rhea" id="RHEA:11528"/>
        <dbReference type="Rhea" id="RHEA-COMP:10685"/>
        <dbReference type="Rhea" id="RHEA-COMP:10686"/>
        <dbReference type="ChEBI" id="CHEBI:15378"/>
        <dbReference type="ChEBI" id="CHEBI:18036"/>
        <dbReference type="ChEBI" id="CHEBI:30616"/>
        <dbReference type="ChEBI" id="CHEBI:57692"/>
        <dbReference type="ChEBI" id="CHEBI:58307"/>
        <dbReference type="ChEBI" id="CHEBI:58503"/>
        <dbReference type="ChEBI" id="CHEBI:58537"/>
        <dbReference type="EC" id="2.5.1.17"/>
    </reaction>
</comment>
<evidence type="ECO:0000256" key="8">
    <source>
        <dbReference type="PIRNR" id="PIRNR015617"/>
    </source>
</evidence>
<proteinExistence type="inferred from homology"/>
<dbReference type="STRING" id="225991.MA05_09410"/>
<protein>
    <recommendedName>
        <fullName evidence="3 8">Corrinoid adenosyltransferase</fullName>
        <ecNumber evidence="3 8">2.5.1.17</ecNumber>
    </recommendedName>
    <alternativeName>
        <fullName evidence="8">Cob(II)alamin adenosyltransferase</fullName>
    </alternativeName>
    <alternativeName>
        <fullName evidence="8">Cob(II)yrinic acid a,c-diamide adenosyltransferase</fullName>
    </alternativeName>
</protein>
<dbReference type="PANTHER" id="PTHR46638:SF1">
    <property type="entry name" value="CORRINOID ADENOSYLTRANSFERASE"/>
    <property type="match status" value="1"/>
</dbReference>
<gene>
    <name evidence="9" type="ORF">AX13_01160</name>
</gene>
<dbReference type="GO" id="GO:0005524">
    <property type="term" value="F:ATP binding"/>
    <property type="evidence" value="ECO:0007669"/>
    <property type="project" value="UniProtKB-UniRule"/>
</dbReference>
<comment type="similarity">
    <text evidence="2 8">Belongs to the Cob(I)alamin adenosyltransferase family.</text>
</comment>
<comment type="caution">
    <text evidence="9">The sequence shown here is derived from an EMBL/GenBank/DDBJ whole genome shotgun (WGS) entry which is preliminary data.</text>
</comment>
<keyword evidence="8" id="KW-0547">Nucleotide-binding</keyword>
<evidence type="ECO:0000313" key="10">
    <source>
        <dbReference type="Proteomes" id="UP000020766"/>
    </source>
</evidence>
<dbReference type="Pfam" id="PF02572">
    <property type="entry name" value="CobA_CobO_BtuR"/>
    <property type="match status" value="1"/>
</dbReference>
<evidence type="ECO:0000256" key="2">
    <source>
        <dbReference type="ARBA" id="ARBA00007487"/>
    </source>
</evidence>
<sequence length="208" mass="22475">MDLTFKQQHAERMQDKKAQVQAAMARAQVERGIVVLLTGHGKGKTTSAFGMLYRALGHGLRAGVVQFITGTHASGEVTFLQQQGLLGQGAMAQVDYHAMATGCSWQRSDWEADLPAANQAWQAAQRMLADPSLRLVVLDELTFMLQYGYLALPQLQQALERRPAGQSVVITGRSAPAPLLALADTVSEIADTRHAFQSGVKAQAGVDF</sequence>
<organism evidence="9 10">
    <name type="scientific">Comamonas aquatica DA1877</name>
    <dbReference type="NCBI Taxonomy" id="1457173"/>
    <lineage>
        <taxon>Bacteria</taxon>
        <taxon>Pseudomonadati</taxon>
        <taxon>Pseudomonadota</taxon>
        <taxon>Betaproteobacteria</taxon>
        <taxon>Burkholderiales</taxon>
        <taxon>Comamonadaceae</taxon>
        <taxon>Comamonas</taxon>
    </lineage>
</organism>
<comment type="function">
    <text evidence="5 8">Required for both de novo synthesis of the corrin ring for the assimilation of exogenous corrinoids. Participates in the adenosylation of a variety of incomplete and complete corrinoids.</text>
</comment>
<comment type="catalytic activity">
    <reaction evidence="7 8">
        <text>2 cob(II)alamin + reduced [electron-transfer flavoprotein] + 2 ATP = 2 adenosylcob(III)alamin + 2 triphosphate + oxidized [electron-transfer flavoprotein] + 3 H(+)</text>
        <dbReference type="Rhea" id="RHEA:28671"/>
        <dbReference type="Rhea" id="RHEA-COMP:10685"/>
        <dbReference type="Rhea" id="RHEA-COMP:10686"/>
        <dbReference type="ChEBI" id="CHEBI:15378"/>
        <dbReference type="ChEBI" id="CHEBI:16304"/>
        <dbReference type="ChEBI" id="CHEBI:18036"/>
        <dbReference type="ChEBI" id="CHEBI:18408"/>
        <dbReference type="ChEBI" id="CHEBI:30616"/>
        <dbReference type="ChEBI" id="CHEBI:57692"/>
        <dbReference type="ChEBI" id="CHEBI:58307"/>
        <dbReference type="EC" id="2.5.1.17"/>
    </reaction>
</comment>
<evidence type="ECO:0000256" key="3">
    <source>
        <dbReference type="ARBA" id="ARBA00012454"/>
    </source>
</evidence>
<evidence type="ECO:0000256" key="6">
    <source>
        <dbReference type="ARBA" id="ARBA00048555"/>
    </source>
</evidence>